<reference evidence="1 2" key="1">
    <citation type="submission" date="2019-11" db="EMBL/GenBank/DDBJ databases">
        <title>Whole genome sequence of Oryza granulata.</title>
        <authorList>
            <person name="Li W."/>
        </authorList>
    </citation>
    <scope>NUCLEOTIDE SEQUENCE [LARGE SCALE GENOMIC DNA]</scope>
    <source>
        <strain evidence="2">cv. Menghai</strain>
        <tissue evidence="1">Leaf</tissue>
    </source>
</reference>
<evidence type="ECO:0008006" key="3">
    <source>
        <dbReference type="Google" id="ProtNLM"/>
    </source>
</evidence>
<protein>
    <recommendedName>
        <fullName evidence="3">DUF1618 domain-containing protein</fullName>
    </recommendedName>
</protein>
<dbReference type="InterPro" id="IPR012871">
    <property type="entry name" value="DUF1668_ORYSA"/>
</dbReference>
<dbReference type="PANTHER" id="PTHR33085">
    <property type="entry name" value="OS12G0113100 PROTEIN-RELATED"/>
    <property type="match status" value="1"/>
</dbReference>
<accession>A0A6G1F145</accession>
<comment type="caution">
    <text evidence="1">The sequence shown here is derived from an EMBL/GenBank/DDBJ whole genome shotgun (WGS) entry which is preliminary data.</text>
</comment>
<keyword evidence="2" id="KW-1185">Reference proteome</keyword>
<dbReference type="AlphaFoldDB" id="A0A6G1F145"/>
<name>A0A6G1F145_9ORYZ</name>
<dbReference type="OrthoDB" id="671947at2759"/>
<organism evidence="1 2">
    <name type="scientific">Oryza meyeriana var. granulata</name>
    <dbReference type="NCBI Taxonomy" id="110450"/>
    <lineage>
        <taxon>Eukaryota</taxon>
        <taxon>Viridiplantae</taxon>
        <taxon>Streptophyta</taxon>
        <taxon>Embryophyta</taxon>
        <taxon>Tracheophyta</taxon>
        <taxon>Spermatophyta</taxon>
        <taxon>Magnoliopsida</taxon>
        <taxon>Liliopsida</taxon>
        <taxon>Poales</taxon>
        <taxon>Poaceae</taxon>
        <taxon>BOP clade</taxon>
        <taxon>Oryzoideae</taxon>
        <taxon>Oryzeae</taxon>
        <taxon>Oryzinae</taxon>
        <taxon>Oryza</taxon>
        <taxon>Oryza meyeriana</taxon>
    </lineage>
</organism>
<proteinExistence type="predicted"/>
<evidence type="ECO:0000313" key="1">
    <source>
        <dbReference type="EMBL" id="KAF0930620.1"/>
    </source>
</evidence>
<evidence type="ECO:0000313" key="2">
    <source>
        <dbReference type="Proteomes" id="UP000479710"/>
    </source>
</evidence>
<dbReference type="Proteomes" id="UP000479710">
    <property type="component" value="Unassembled WGS sequence"/>
</dbReference>
<sequence>MFPVSSSPGVPVFDTESSGVLVYPRPPRYGRFDFPLFASLRGILFKISTSSVEMLGLQPPAVADDDDKPWAWHDMTAYAEPPFDVYRTVCHALHPDGRTLFVSVPIEFTSPRREITEHTFSLDAGEHLEWTHRGEWMLPFKGQAYYDAELDAWVGLCRHREGLGHVCSCDLVPPLSASGDGKPMPPRWKLCGERLFRPDDERHRGAKLWHMGSSRFCLVEVVARRGDKKMYPIRCVLRMTTFGLRYGKNGELEIAGRMARSSKSANKGLHDRSMEPVAFWM</sequence>
<dbReference type="Pfam" id="PF07893">
    <property type="entry name" value="DUF1668"/>
    <property type="match status" value="1"/>
</dbReference>
<gene>
    <name evidence="1" type="ORF">E2562_033817</name>
</gene>
<dbReference type="EMBL" id="SPHZ02000002">
    <property type="protein sequence ID" value="KAF0930620.1"/>
    <property type="molecule type" value="Genomic_DNA"/>
</dbReference>
<dbReference type="PANTHER" id="PTHR33085:SF60">
    <property type="entry name" value="OS04G0422800 PROTEIN"/>
    <property type="match status" value="1"/>
</dbReference>